<dbReference type="RefSeq" id="WP_237875823.1">
    <property type="nucleotide sequence ID" value="NZ_JAKLTR010000019.1"/>
</dbReference>
<dbReference type="InterPro" id="IPR000757">
    <property type="entry name" value="Beta-glucanase-like"/>
</dbReference>
<dbReference type="InterPro" id="IPR050546">
    <property type="entry name" value="Glycosyl_Hydrlase_16"/>
</dbReference>
<feature type="domain" description="GH16" evidence="2">
    <location>
        <begin position="51"/>
        <end position="281"/>
    </location>
</feature>
<name>A0ABS9KY27_9BACT</name>
<gene>
    <name evidence="3" type="ORF">LZZ85_23325</name>
</gene>
<dbReference type="SUPFAM" id="SSF49899">
    <property type="entry name" value="Concanavalin A-like lectins/glucanases"/>
    <property type="match status" value="1"/>
</dbReference>
<dbReference type="EMBL" id="JAKLTR010000019">
    <property type="protein sequence ID" value="MCG2617247.1"/>
    <property type="molecule type" value="Genomic_DNA"/>
</dbReference>
<organism evidence="3 4">
    <name type="scientific">Terrimonas ginsenosidimutans</name>
    <dbReference type="NCBI Taxonomy" id="2908004"/>
    <lineage>
        <taxon>Bacteria</taxon>
        <taxon>Pseudomonadati</taxon>
        <taxon>Bacteroidota</taxon>
        <taxon>Chitinophagia</taxon>
        <taxon>Chitinophagales</taxon>
        <taxon>Chitinophagaceae</taxon>
        <taxon>Terrimonas</taxon>
    </lineage>
</organism>
<dbReference type="PANTHER" id="PTHR10963:SF55">
    <property type="entry name" value="GLYCOSIDE HYDROLASE FAMILY 16 PROTEIN"/>
    <property type="match status" value="1"/>
</dbReference>
<dbReference type="GO" id="GO:0016787">
    <property type="term" value="F:hydrolase activity"/>
    <property type="evidence" value="ECO:0007669"/>
    <property type="project" value="UniProtKB-KW"/>
</dbReference>
<comment type="caution">
    <text evidence="3">The sequence shown here is derived from an EMBL/GenBank/DDBJ whole genome shotgun (WGS) entry which is preliminary data.</text>
</comment>
<protein>
    <submittedName>
        <fullName evidence="3">Glycoside hydrolase family 16 protein</fullName>
    </submittedName>
</protein>
<proteinExistence type="inferred from homology"/>
<reference evidence="3" key="1">
    <citation type="submission" date="2022-01" db="EMBL/GenBank/DDBJ databases">
        <authorList>
            <person name="Jo J.-H."/>
            <person name="Im W.-T."/>
        </authorList>
    </citation>
    <scope>NUCLEOTIDE SEQUENCE</scope>
    <source>
        <strain evidence="3">NA20</strain>
    </source>
</reference>
<dbReference type="PROSITE" id="PS51257">
    <property type="entry name" value="PROKAR_LIPOPROTEIN"/>
    <property type="match status" value="1"/>
</dbReference>
<evidence type="ECO:0000313" key="4">
    <source>
        <dbReference type="Proteomes" id="UP001165367"/>
    </source>
</evidence>
<accession>A0ABS9KY27</accession>
<sequence length="281" mass="31266">MRNLIVSTIFLLSLASCKKSGRDGGSVITPPAPPEAKEYTFEASPMWADEFDYTGAPDPNSWTYDTGDHGWGNNELQNYTTDAKNVQVKDGMLTITAIKEPSGSKAYSSTRLVSRGKKDFTYGRLEVKAKLPSGRGTWPAIWMLPTARTYGDWPKSGEIDVMEHVGYDPNVVHFSIHSEAYNHVINTQKTATRQIPTAMTDFHLYRVDWTPAYIRGFFDGVQVFSFANDGKGYASWPFDKAFHVLINIAVGGNWGGVQGVDDTVFPAAMLVDYVRLYKLIP</sequence>
<dbReference type="Gene3D" id="2.60.120.200">
    <property type="match status" value="1"/>
</dbReference>
<evidence type="ECO:0000313" key="3">
    <source>
        <dbReference type="EMBL" id="MCG2617247.1"/>
    </source>
</evidence>
<keyword evidence="4" id="KW-1185">Reference proteome</keyword>
<evidence type="ECO:0000256" key="1">
    <source>
        <dbReference type="ARBA" id="ARBA00006865"/>
    </source>
</evidence>
<dbReference type="CDD" id="cd08023">
    <property type="entry name" value="GH16_laminarinase_like"/>
    <property type="match status" value="1"/>
</dbReference>
<dbReference type="PANTHER" id="PTHR10963">
    <property type="entry name" value="GLYCOSYL HYDROLASE-RELATED"/>
    <property type="match status" value="1"/>
</dbReference>
<comment type="similarity">
    <text evidence="1">Belongs to the glycosyl hydrolase 16 family.</text>
</comment>
<dbReference type="Proteomes" id="UP001165367">
    <property type="component" value="Unassembled WGS sequence"/>
</dbReference>
<dbReference type="Pfam" id="PF00722">
    <property type="entry name" value="Glyco_hydro_16"/>
    <property type="match status" value="1"/>
</dbReference>
<dbReference type="PROSITE" id="PS51762">
    <property type="entry name" value="GH16_2"/>
    <property type="match status" value="1"/>
</dbReference>
<dbReference type="InterPro" id="IPR013320">
    <property type="entry name" value="ConA-like_dom_sf"/>
</dbReference>
<keyword evidence="3" id="KW-0378">Hydrolase</keyword>
<evidence type="ECO:0000259" key="2">
    <source>
        <dbReference type="PROSITE" id="PS51762"/>
    </source>
</evidence>